<dbReference type="AlphaFoldDB" id="A0A843UC81"/>
<evidence type="ECO:0000256" key="1">
    <source>
        <dbReference type="SAM" id="MobiDB-lite"/>
    </source>
</evidence>
<proteinExistence type="predicted"/>
<feature type="region of interest" description="Disordered" evidence="1">
    <location>
        <begin position="264"/>
        <end position="284"/>
    </location>
</feature>
<evidence type="ECO:0000313" key="3">
    <source>
        <dbReference type="Proteomes" id="UP000652761"/>
    </source>
</evidence>
<dbReference type="EMBL" id="NMUH01000543">
    <property type="protein sequence ID" value="MQL81051.1"/>
    <property type="molecule type" value="Genomic_DNA"/>
</dbReference>
<sequence>MKLLGWMHRKFRQNNAPGDPFRDFSAIGGQGHPCNCLSGRPSLEDLQPHYPHHAKMPARASLHGMQSHRLFGDDDYYEVGPDQEEQYPAMDELMFHGLLAIGTLGSAPALKPDAGSATPTFGVPPPQLLQLSVDSIIAEKEPSEATESELKAINAELEKVLVPEPGDKNDRLSSARPSHVSLKHLAADVCPLQGYLFGSPVEMAETTESAAERKVHRVSLGELFMRSRMAEEGNGGGGGKKGDDRDNATPGMHLMVKKMLKRRGSKADAASRAGPATGLAPTADAATAETKFHKIMQMFHRKVHPETSAISHKKHAKSVRYVVHADVPGGDGAGAGGEVMLPSAKGFKKDGALGCFKCQSYPPPVPPAPASTCGSDSNGNREYWIKTDADYLVLEL</sequence>
<dbReference type="InterPro" id="IPR038928">
    <property type="entry name" value="LAZY1"/>
</dbReference>
<dbReference type="GO" id="GO:0009630">
    <property type="term" value="P:gravitropism"/>
    <property type="evidence" value="ECO:0007669"/>
    <property type="project" value="InterPro"/>
</dbReference>
<dbReference type="OrthoDB" id="780166at2759"/>
<name>A0A843UC81_COLES</name>
<dbReference type="GO" id="GO:2000012">
    <property type="term" value="P:regulation of auxin polar transport"/>
    <property type="evidence" value="ECO:0007669"/>
    <property type="project" value="InterPro"/>
</dbReference>
<reference evidence="2" key="1">
    <citation type="submission" date="2017-07" db="EMBL/GenBank/DDBJ databases">
        <title>Taro Niue Genome Assembly and Annotation.</title>
        <authorList>
            <person name="Atibalentja N."/>
            <person name="Keating K."/>
            <person name="Fields C.J."/>
        </authorList>
    </citation>
    <scope>NUCLEOTIDE SEQUENCE</scope>
    <source>
        <strain evidence="2">Niue_2</strain>
        <tissue evidence="2">Leaf</tissue>
    </source>
</reference>
<dbReference type="Proteomes" id="UP000652761">
    <property type="component" value="Unassembled WGS sequence"/>
</dbReference>
<dbReference type="PANTHER" id="PTHR34959:SF3">
    <property type="entry name" value="PROTEIN LAZY 1"/>
    <property type="match status" value="1"/>
</dbReference>
<accession>A0A843UC81</accession>
<evidence type="ECO:0000313" key="2">
    <source>
        <dbReference type="EMBL" id="MQL81051.1"/>
    </source>
</evidence>
<evidence type="ECO:0008006" key="4">
    <source>
        <dbReference type="Google" id="ProtNLM"/>
    </source>
</evidence>
<gene>
    <name evidence="2" type="ORF">Taro_013502</name>
</gene>
<keyword evidence="3" id="KW-1185">Reference proteome</keyword>
<dbReference type="PANTHER" id="PTHR34959">
    <property type="entry name" value="PROTEIN LAZY 1"/>
    <property type="match status" value="1"/>
</dbReference>
<organism evidence="2 3">
    <name type="scientific">Colocasia esculenta</name>
    <name type="common">Wild taro</name>
    <name type="synonym">Arum esculentum</name>
    <dbReference type="NCBI Taxonomy" id="4460"/>
    <lineage>
        <taxon>Eukaryota</taxon>
        <taxon>Viridiplantae</taxon>
        <taxon>Streptophyta</taxon>
        <taxon>Embryophyta</taxon>
        <taxon>Tracheophyta</taxon>
        <taxon>Spermatophyta</taxon>
        <taxon>Magnoliopsida</taxon>
        <taxon>Liliopsida</taxon>
        <taxon>Araceae</taxon>
        <taxon>Aroideae</taxon>
        <taxon>Colocasieae</taxon>
        <taxon>Colocasia</taxon>
    </lineage>
</organism>
<comment type="caution">
    <text evidence="2">The sequence shown here is derived from an EMBL/GenBank/DDBJ whole genome shotgun (WGS) entry which is preliminary data.</text>
</comment>
<protein>
    <recommendedName>
        <fullName evidence="4">LAZY1</fullName>
    </recommendedName>
</protein>